<dbReference type="AlphaFoldDB" id="A0A7S4NLY6"/>
<proteinExistence type="predicted"/>
<name>A0A7S4NLY6_GUITH</name>
<sequence length="127" mass="14480">MISELNKRKWHDTAPRNHMFCCIDKDGIHLCSRSPHCCPETCHSDSCHSVQGWNMYAEICSPHGNSGDQKTFHKIKPAMPIKSTFSAKVLCLSRRAVGEQGKAWRSLNFNFSLHTVLFQEDFKLSVN</sequence>
<gene>
    <name evidence="1" type="ORF">GTHE00462_LOCUS13859</name>
</gene>
<reference evidence="1" key="1">
    <citation type="submission" date="2021-01" db="EMBL/GenBank/DDBJ databases">
        <authorList>
            <person name="Corre E."/>
            <person name="Pelletier E."/>
            <person name="Niang G."/>
            <person name="Scheremetjew M."/>
            <person name="Finn R."/>
            <person name="Kale V."/>
            <person name="Holt S."/>
            <person name="Cochrane G."/>
            <person name="Meng A."/>
            <person name="Brown T."/>
            <person name="Cohen L."/>
        </authorList>
    </citation>
    <scope>NUCLEOTIDE SEQUENCE</scope>
    <source>
        <strain evidence="1">CCMP 2712</strain>
    </source>
</reference>
<protein>
    <submittedName>
        <fullName evidence="1">Uncharacterized protein</fullName>
    </submittedName>
</protein>
<accession>A0A7S4NLY6</accession>
<organism evidence="1">
    <name type="scientific">Guillardia theta</name>
    <name type="common">Cryptophyte</name>
    <name type="synonym">Cryptomonas phi</name>
    <dbReference type="NCBI Taxonomy" id="55529"/>
    <lineage>
        <taxon>Eukaryota</taxon>
        <taxon>Cryptophyceae</taxon>
        <taxon>Pyrenomonadales</taxon>
        <taxon>Geminigeraceae</taxon>
        <taxon>Guillardia</taxon>
    </lineage>
</organism>
<dbReference type="EMBL" id="HBKN01017584">
    <property type="protein sequence ID" value="CAE2296792.1"/>
    <property type="molecule type" value="Transcribed_RNA"/>
</dbReference>
<evidence type="ECO:0000313" key="1">
    <source>
        <dbReference type="EMBL" id="CAE2296792.1"/>
    </source>
</evidence>